<name>A0A3D9HS44_9PROT</name>
<dbReference type="AlphaFoldDB" id="A0A3D9HS44"/>
<evidence type="ECO:0000259" key="1">
    <source>
        <dbReference type="SMART" id="SM00852"/>
    </source>
</evidence>
<dbReference type="RefSeq" id="WP_115935827.1">
    <property type="nucleotide sequence ID" value="NZ_QRDW01000002.1"/>
</dbReference>
<dbReference type="Pfam" id="PF24102">
    <property type="entry name" value="FLAD1_M"/>
    <property type="match status" value="1"/>
</dbReference>
<dbReference type="SMART" id="SM00852">
    <property type="entry name" value="MoCF_biosynth"/>
    <property type="match status" value="1"/>
</dbReference>
<protein>
    <submittedName>
        <fullName evidence="2">Molybdenum cofactor synthesis domain-containing protein</fullName>
    </submittedName>
</protein>
<feature type="domain" description="MoaB/Mog" evidence="1">
    <location>
        <begin position="14"/>
        <end position="176"/>
    </location>
</feature>
<comment type="caution">
    <text evidence="2">The sequence shown here is derived from an EMBL/GenBank/DDBJ whole genome shotgun (WGS) entry which is preliminary data.</text>
</comment>
<accession>A0A3D9HS44</accession>
<dbReference type="Proteomes" id="UP000256845">
    <property type="component" value="Unassembled WGS sequence"/>
</dbReference>
<proteinExistence type="predicted"/>
<dbReference type="OrthoDB" id="9801454at2"/>
<organism evidence="2 3">
    <name type="scientific">Aestuariispira insulae</name>
    <dbReference type="NCBI Taxonomy" id="1461337"/>
    <lineage>
        <taxon>Bacteria</taxon>
        <taxon>Pseudomonadati</taxon>
        <taxon>Pseudomonadota</taxon>
        <taxon>Alphaproteobacteria</taxon>
        <taxon>Rhodospirillales</taxon>
        <taxon>Kiloniellaceae</taxon>
        <taxon>Aestuariispira</taxon>
    </lineage>
</organism>
<evidence type="ECO:0000313" key="2">
    <source>
        <dbReference type="EMBL" id="RED52279.1"/>
    </source>
</evidence>
<dbReference type="PANTHER" id="PTHR13939">
    <property type="entry name" value="NICOTINAMIDE-NUCLEOTIDE AMIDOHYDROLASE PNCC"/>
    <property type="match status" value="1"/>
</dbReference>
<dbReference type="Pfam" id="PF00994">
    <property type="entry name" value="MoCF_biosynth"/>
    <property type="match status" value="1"/>
</dbReference>
<reference evidence="2 3" key="1">
    <citation type="submission" date="2018-07" db="EMBL/GenBank/DDBJ databases">
        <title>Genomic Encyclopedia of Type Strains, Phase III (KMG-III): the genomes of soil and plant-associated and newly described type strains.</title>
        <authorList>
            <person name="Whitman W."/>
        </authorList>
    </citation>
    <scope>NUCLEOTIDE SEQUENCE [LARGE SCALE GENOMIC DNA]</scope>
    <source>
        <strain evidence="2 3">CECT 8488</strain>
    </source>
</reference>
<gene>
    <name evidence="2" type="ORF">DFP90_102297</name>
</gene>
<dbReference type="InterPro" id="IPR001453">
    <property type="entry name" value="MoaB/Mog_dom"/>
</dbReference>
<dbReference type="InterPro" id="IPR036425">
    <property type="entry name" value="MoaB/Mog-like_dom_sf"/>
</dbReference>
<dbReference type="PANTHER" id="PTHR13939:SF0">
    <property type="entry name" value="NMN AMIDOHYDROLASE-LIKE PROTEIN YFAY"/>
    <property type="match status" value="1"/>
</dbReference>
<dbReference type="InterPro" id="IPR050101">
    <property type="entry name" value="CinA"/>
</dbReference>
<dbReference type="SUPFAM" id="SSF53218">
    <property type="entry name" value="Molybdenum cofactor biosynthesis proteins"/>
    <property type="match status" value="1"/>
</dbReference>
<dbReference type="CDD" id="cd00885">
    <property type="entry name" value="cinA"/>
    <property type="match status" value="1"/>
</dbReference>
<dbReference type="EMBL" id="QRDW01000002">
    <property type="protein sequence ID" value="RED52279.1"/>
    <property type="molecule type" value="Genomic_DNA"/>
</dbReference>
<evidence type="ECO:0000313" key="3">
    <source>
        <dbReference type="Proteomes" id="UP000256845"/>
    </source>
</evidence>
<keyword evidence="3" id="KW-1185">Reference proteome</keyword>
<dbReference type="InterPro" id="IPR056596">
    <property type="entry name" value="FLAD1_M"/>
</dbReference>
<sequence>MTDVSGDVGIVTAALVVIGNEILSGRTQDVNLSHIAEQLESRGIRLAEARVVPDNQAAIIEAVNALRSRNTYVFTTGGIGPTHDDITAESVAKAFDLPLTRHEEAYARLVAHYDNLGVEINEARARMAMTPEGADLIDNPVSGAPGFRIGNVHVMAGVPKIMHAMLETILPTLKGGDILHSRTVFSSLPEGEIAAGLGNIQAEYPDVEIGSYPAQKRGEYRLSLVLRGSDPEMLDRAGEAAMVLIDAKGGQCEMAKGQEKL</sequence>
<dbReference type="Gene3D" id="3.40.980.10">
    <property type="entry name" value="MoaB/Mog-like domain"/>
    <property type="match status" value="1"/>
</dbReference>